<evidence type="ECO:0000313" key="12">
    <source>
        <dbReference type="Proteomes" id="UP000215185"/>
    </source>
</evidence>
<feature type="binding site" evidence="9">
    <location>
        <position position="139"/>
    </location>
    <ligand>
        <name>substrate</name>
    </ligand>
</feature>
<feature type="binding site" evidence="9">
    <location>
        <begin position="219"/>
        <end position="224"/>
    </location>
    <ligand>
        <name>ATP</name>
        <dbReference type="ChEBI" id="CHEBI:30616"/>
    </ligand>
</feature>
<feature type="binding site" evidence="9">
    <location>
        <position position="251"/>
    </location>
    <ligand>
        <name>substrate</name>
    </ligand>
</feature>
<keyword evidence="12" id="KW-1185">Reference proteome</keyword>
<dbReference type="PRINTS" id="PR00990">
    <property type="entry name" value="RIBOKINASE"/>
</dbReference>
<keyword evidence="8 9" id="KW-0119">Carbohydrate metabolism</keyword>
<evidence type="ECO:0000256" key="6">
    <source>
        <dbReference type="ARBA" id="ARBA00022842"/>
    </source>
</evidence>
<comment type="similarity">
    <text evidence="9">Belongs to the carbohydrate kinase PfkB family. Ribokinase subfamily.</text>
</comment>
<keyword evidence="7 9" id="KW-0630">Potassium</keyword>
<evidence type="ECO:0000259" key="10">
    <source>
        <dbReference type="Pfam" id="PF00294"/>
    </source>
</evidence>
<protein>
    <recommendedName>
        <fullName evidence="9">Ribokinase</fullName>
        <shortName evidence="9">RK</shortName>
        <ecNumber evidence="9">2.7.1.15</ecNumber>
    </recommendedName>
</protein>
<keyword evidence="3 9" id="KW-0547">Nucleotide-binding</keyword>
<evidence type="ECO:0000313" key="11">
    <source>
        <dbReference type="EMBL" id="SNU90510.1"/>
    </source>
</evidence>
<gene>
    <name evidence="9 11" type="primary">rbsK</name>
    <name evidence="11" type="ORF">SAMEA4412692_01895</name>
</gene>
<comment type="subunit">
    <text evidence="9">Homodimer.</text>
</comment>
<feature type="binding site" evidence="9">
    <location>
        <position position="183"/>
    </location>
    <ligand>
        <name>ATP</name>
        <dbReference type="ChEBI" id="CHEBI:30616"/>
    </ligand>
</feature>
<comment type="activity regulation">
    <text evidence="9">Activated by a monovalent cation that binds near, but not in, the active site. The most likely occupant of the site in vivo is potassium. Ion binding induces a conformational change that may alter substrate affinity.</text>
</comment>
<reference evidence="11 12" key="1">
    <citation type="submission" date="2017-06" db="EMBL/GenBank/DDBJ databases">
        <authorList>
            <consortium name="Pathogen Informatics"/>
        </authorList>
    </citation>
    <scope>NUCLEOTIDE SEQUENCE [LARGE SCALE GENOMIC DNA]</scope>
    <source>
        <strain evidence="11 12">NCTC13788</strain>
    </source>
</reference>
<feature type="binding site" evidence="9">
    <location>
        <position position="245"/>
    </location>
    <ligand>
        <name>K(+)</name>
        <dbReference type="ChEBI" id="CHEBI:29103"/>
    </ligand>
</feature>
<feature type="binding site" evidence="9">
    <location>
        <position position="247"/>
    </location>
    <ligand>
        <name>K(+)</name>
        <dbReference type="ChEBI" id="CHEBI:29103"/>
    </ligand>
</feature>
<comment type="caution">
    <text evidence="9">Lacks conserved residue(s) required for the propagation of feature annotation.</text>
</comment>
<dbReference type="Pfam" id="PF00294">
    <property type="entry name" value="PfkB"/>
    <property type="match status" value="1"/>
</dbReference>
<dbReference type="RefSeq" id="WP_018374035.1">
    <property type="nucleotide sequence ID" value="NZ_LT906439.1"/>
</dbReference>
<feature type="binding site" evidence="9">
    <location>
        <begin position="12"/>
        <end position="14"/>
    </location>
    <ligand>
        <name>substrate</name>
    </ligand>
</feature>
<feature type="binding site" evidence="9">
    <location>
        <position position="281"/>
    </location>
    <ligand>
        <name>K(+)</name>
        <dbReference type="ChEBI" id="CHEBI:29103"/>
    </ligand>
</feature>
<feature type="binding site" evidence="9">
    <location>
        <position position="286"/>
    </location>
    <ligand>
        <name>K(+)</name>
        <dbReference type="ChEBI" id="CHEBI:29103"/>
    </ligand>
</feature>
<evidence type="ECO:0000256" key="5">
    <source>
        <dbReference type="ARBA" id="ARBA00022840"/>
    </source>
</evidence>
<dbReference type="UniPathway" id="UPA00916">
    <property type="reaction ID" value="UER00889"/>
</dbReference>
<keyword evidence="2 9" id="KW-0479">Metal-binding</keyword>
<dbReference type="GO" id="GO:0005829">
    <property type="term" value="C:cytosol"/>
    <property type="evidence" value="ECO:0007669"/>
    <property type="project" value="TreeGrafter"/>
</dbReference>
<keyword evidence="4 9" id="KW-0418">Kinase</keyword>
<feature type="active site" description="Proton acceptor" evidence="9">
    <location>
        <position position="251"/>
    </location>
</feature>
<feature type="domain" description="Carbohydrate kinase PfkB" evidence="10">
    <location>
        <begin position="3"/>
        <end position="289"/>
    </location>
</feature>
<dbReference type="InterPro" id="IPR002139">
    <property type="entry name" value="Ribo/fructo_kinase"/>
</dbReference>
<proteinExistence type="inferred from homology"/>
<dbReference type="eggNOG" id="COG0524">
    <property type="taxonomic scope" value="Bacteria"/>
</dbReference>
<dbReference type="PANTHER" id="PTHR10584">
    <property type="entry name" value="SUGAR KINASE"/>
    <property type="match status" value="1"/>
</dbReference>
<dbReference type="InterPro" id="IPR011877">
    <property type="entry name" value="Ribokinase"/>
</dbReference>
<name>A0A239SYG2_9STRE</name>
<dbReference type="InterPro" id="IPR011611">
    <property type="entry name" value="PfkB_dom"/>
</dbReference>
<comment type="cofactor">
    <cofactor evidence="9">
        <name>Mg(2+)</name>
        <dbReference type="ChEBI" id="CHEBI:18420"/>
    </cofactor>
    <text evidence="9">Requires a divalent cation, most likely magnesium in vivo, as an electrophilic catalyst to aid phosphoryl group transfer. It is the chelate of the metal and the nucleotide that is the actual substrate.</text>
</comment>
<keyword evidence="6 9" id="KW-0460">Magnesium</keyword>
<evidence type="ECO:0000256" key="2">
    <source>
        <dbReference type="ARBA" id="ARBA00022723"/>
    </source>
</evidence>
<dbReference type="EMBL" id="LT906439">
    <property type="protein sequence ID" value="SNU90510.1"/>
    <property type="molecule type" value="Genomic_DNA"/>
</dbReference>
<dbReference type="CDD" id="cd01174">
    <property type="entry name" value="ribokinase"/>
    <property type="match status" value="1"/>
</dbReference>
<comment type="pathway">
    <text evidence="9">Carbohydrate metabolism; D-ribose degradation; D-ribose 5-phosphate from beta-D-ribopyranose: step 2/2.</text>
</comment>
<comment type="subcellular location">
    <subcellularLocation>
        <location evidence="9">Cytoplasm</location>
    </subcellularLocation>
</comment>
<dbReference type="OrthoDB" id="9775849at2"/>
<dbReference type="AlphaFoldDB" id="A0A239SYG2"/>
<evidence type="ECO:0000256" key="7">
    <source>
        <dbReference type="ARBA" id="ARBA00022958"/>
    </source>
</evidence>
<evidence type="ECO:0000256" key="8">
    <source>
        <dbReference type="ARBA" id="ARBA00023277"/>
    </source>
</evidence>
<comment type="function">
    <text evidence="9">Catalyzes the phosphorylation of ribose at O-5 in a reaction requiring ATP and magnesium. The resulting D-ribose-5-phosphate can then be used either for sythesis of nucleotides, histidine, and tryptophan, or as a component of the pentose phosphate pathway.</text>
</comment>
<dbReference type="Gene3D" id="3.40.1190.20">
    <property type="match status" value="1"/>
</dbReference>
<dbReference type="KEGG" id="smen:SAMEA4412692_1895"/>
<sequence length="306" mass="33612">MKNKLYVFGSVNLDFMIEQERFPHQGETVNGKNFRKFFGGKGANQAIAAAILGVDTELIATVGVEEFSLVKNHLEHHKVRTNYLSSIEGVHTGIAIVLQSQGDNRIILDSGANSFPSLSSLSKALDTAQTGDVLLLQFEIPVKDIFESIQLAKQKNLIVILNPTPVQAIPDYIYELVDYLILNQTEAEALANIYPRSINDCENVFNILQDKGLNSLILTLGSQGSVWIDRHSKLYYPSEEIQVVDSTGAGDAFIGMFVSGLINKQSPSTILQYCNKVGALTCLKRGAVIGVNSLSELTKHLNEEEL</sequence>
<dbReference type="HAMAP" id="MF_01987">
    <property type="entry name" value="Ribokinase"/>
    <property type="match status" value="1"/>
</dbReference>
<evidence type="ECO:0000256" key="1">
    <source>
        <dbReference type="ARBA" id="ARBA00022679"/>
    </source>
</evidence>
<dbReference type="GO" id="GO:0046872">
    <property type="term" value="F:metal ion binding"/>
    <property type="evidence" value="ECO:0007669"/>
    <property type="project" value="UniProtKB-KW"/>
</dbReference>
<dbReference type="GO" id="GO:0004747">
    <property type="term" value="F:ribokinase activity"/>
    <property type="evidence" value="ECO:0007669"/>
    <property type="project" value="UniProtKB-UniRule"/>
</dbReference>
<keyword evidence="9" id="KW-0963">Cytoplasm</keyword>
<keyword evidence="1 9" id="KW-0808">Transferase</keyword>
<feature type="binding site" evidence="9">
    <location>
        <begin position="40"/>
        <end position="44"/>
    </location>
    <ligand>
        <name>substrate</name>
    </ligand>
</feature>
<keyword evidence="5 9" id="KW-0067">ATP-binding</keyword>
<dbReference type="GO" id="GO:0019303">
    <property type="term" value="P:D-ribose catabolic process"/>
    <property type="evidence" value="ECO:0007669"/>
    <property type="project" value="UniProtKB-UniRule"/>
</dbReference>
<dbReference type="EC" id="2.7.1.15" evidence="9"/>
<feature type="binding site" evidence="9">
    <location>
        <begin position="250"/>
        <end position="251"/>
    </location>
    <ligand>
        <name>ATP</name>
        <dbReference type="ChEBI" id="CHEBI:30616"/>
    </ligand>
</feature>
<dbReference type="InterPro" id="IPR029056">
    <property type="entry name" value="Ribokinase-like"/>
</dbReference>
<dbReference type="Proteomes" id="UP000215185">
    <property type="component" value="Chromosome 1"/>
</dbReference>
<dbReference type="PANTHER" id="PTHR10584:SF166">
    <property type="entry name" value="RIBOKINASE"/>
    <property type="match status" value="1"/>
</dbReference>
<accession>A0A239SYG2</accession>
<evidence type="ECO:0000256" key="3">
    <source>
        <dbReference type="ARBA" id="ARBA00022741"/>
    </source>
</evidence>
<feature type="binding site" evidence="9">
    <location>
        <position position="284"/>
    </location>
    <ligand>
        <name>K(+)</name>
        <dbReference type="ChEBI" id="CHEBI:29103"/>
    </ligand>
</feature>
<dbReference type="SUPFAM" id="SSF53613">
    <property type="entry name" value="Ribokinase-like"/>
    <property type="match status" value="1"/>
</dbReference>
<dbReference type="STRING" id="1123308.GCA_000380085_01490"/>
<evidence type="ECO:0000256" key="4">
    <source>
        <dbReference type="ARBA" id="ARBA00022777"/>
    </source>
</evidence>
<organism evidence="11 12">
    <name type="scientific">Streptococcus merionis</name>
    <dbReference type="NCBI Taxonomy" id="400065"/>
    <lineage>
        <taxon>Bacteria</taxon>
        <taxon>Bacillati</taxon>
        <taxon>Bacillota</taxon>
        <taxon>Bacilli</taxon>
        <taxon>Lactobacillales</taxon>
        <taxon>Streptococcaceae</taxon>
        <taxon>Streptococcus</taxon>
    </lineage>
</organism>
<feature type="binding site" evidence="9">
    <location>
        <position position="275"/>
    </location>
    <ligand>
        <name>ATP</name>
        <dbReference type="ChEBI" id="CHEBI:30616"/>
    </ligand>
</feature>
<dbReference type="GO" id="GO:0005524">
    <property type="term" value="F:ATP binding"/>
    <property type="evidence" value="ECO:0007669"/>
    <property type="project" value="UniProtKB-UniRule"/>
</dbReference>
<comment type="catalytic activity">
    <reaction evidence="9">
        <text>D-ribose + ATP = D-ribose 5-phosphate + ADP + H(+)</text>
        <dbReference type="Rhea" id="RHEA:13697"/>
        <dbReference type="ChEBI" id="CHEBI:15378"/>
        <dbReference type="ChEBI" id="CHEBI:30616"/>
        <dbReference type="ChEBI" id="CHEBI:47013"/>
        <dbReference type="ChEBI" id="CHEBI:78346"/>
        <dbReference type="ChEBI" id="CHEBI:456216"/>
        <dbReference type="EC" id="2.7.1.15"/>
    </reaction>
</comment>
<evidence type="ECO:0000256" key="9">
    <source>
        <dbReference type="HAMAP-Rule" id="MF_01987"/>
    </source>
</evidence>